<dbReference type="AlphaFoldDB" id="A0AAN8C7U7"/>
<gene>
    <name evidence="1" type="ORF">CesoFtcFv8_009900</name>
</gene>
<dbReference type="EMBL" id="JAULUE010002053">
    <property type="protein sequence ID" value="KAK5896773.1"/>
    <property type="molecule type" value="Genomic_DNA"/>
</dbReference>
<sequence length="83" mass="9604">MDICIGKINVKRWLSSQDHMPTSSVPKVSQIRLFWQHMQAQIGIEVGCFHSTSEKSDKEWSGTWWARLGSVQRGELMDRPLMD</sequence>
<evidence type="ECO:0000313" key="1">
    <source>
        <dbReference type="EMBL" id="KAK5896773.1"/>
    </source>
</evidence>
<dbReference type="Proteomes" id="UP001335648">
    <property type="component" value="Unassembled WGS sequence"/>
</dbReference>
<evidence type="ECO:0000313" key="2">
    <source>
        <dbReference type="Proteomes" id="UP001335648"/>
    </source>
</evidence>
<accession>A0AAN8C7U7</accession>
<name>A0AAN8C7U7_9TELE</name>
<comment type="caution">
    <text evidence="1">The sequence shown here is derived from an EMBL/GenBank/DDBJ whole genome shotgun (WGS) entry which is preliminary data.</text>
</comment>
<organism evidence="1 2">
    <name type="scientific">Champsocephalus esox</name>
    <name type="common">pike icefish</name>
    <dbReference type="NCBI Taxonomy" id="159716"/>
    <lineage>
        <taxon>Eukaryota</taxon>
        <taxon>Metazoa</taxon>
        <taxon>Chordata</taxon>
        <taxon>Craniata</taxon>
        <taxon>Vertebrata</taxon>
        <taxon>Euteleostomi</taxon>
        <taxon>Actinopterygii</taxon>
        <taxon>Neopterygii</taxon>
        <taxon>Teleostei</taxon>
        <taxon>Neoteleostei</taxon>
        <taxon>Acanthomorphata</taxon>
        <taxon>Eupercaria</taxon>
        <taxon>Perciformes</taxon>
        <taxon>Notothenioidei</taxon>
        <taxon>Channichthyidae</taxon>
        <taxon>Champsocephalus</taxon>
    </lineage>
</organism>
<reference evidence="1 2" key="1">
    <citation type="journal article" date="2023" name="Mol. Biol. Evol.">
        <title>Genomics of Secondarily Temperate Adaptation in the Only Non-Antarctic Icefish.</title>
        <authorList>
            <person name="Rivera-Colon A.G."/>
            <person name="Rayamajhi N."/>
            <person name="Minhas B.F."/>
            <person name="Madrigal G."/>
            <person name="Bilyk K.T."/>
            <person name="Yoon V."/>
            <person name="Hune M."/>
            <person name="Gregory S."/>
            <person name="Cheng C.H.C."/>
            <person name="Catchen J.M."/>
        </authorList>
    </citation>
    <scope>NUCLEOTIDE SEQUENCE [LARGE SCALE GENOMIC DNA]</scope>
    <source>
        <strain evidence="1">JC2023a</strain>
    </source>
</reference>
<keyword evidence="2" id="KW-1185">Reference proteome</keyword>
<protein>
    <submittedName>
        <fullName evidence="1">Uncharacterized protein</fullName>
    </submittedName>
</protein>
<proteinExistence type="predicted"/>